<evidence type="ECO:0000313" key="4">
    <source>
        <dbReference type="Proteomes" id="UP001371456"/>
    </source>
</evidence>
<feature type="region of interest" description="Disordered" evidence="1">
    <location>
        <begin position="486"/>
        <end position="525"/>
    </location>
</feature>
<keyword evidence="4" id="KW-1185">Reference proteome</keyword>
<sequence>MEHPFFINSGPPINRSEALRFLSMAENLLSNRDLVGSKSFATRARESDPTFALVADQILGIVDTLNAGDKRFNNHQFDYYSILQIPPNQTQNADFIAEQYRQFNLILNPQSNNFPFSDQAFRLVVDAFTVLSDPLRKSMYDKQLGFLLNPSTPTPVHQSVYPSMPSSNADQMFENMFTQDQGSHAAGVSFSRDPQAGFSMPVTFLTHEQETVISMESLPIEQQLQQSETFLKQQTQPVTPISFSHTDEQPTSFFSLNQPQLVTSVRSLNRENSPFGTEVSSTQGREPVVCAEQRGNQQPLEKNENVVGNNANKSASTGDNVKEKEGNVDASGKSIPSFWTACPYCLFMYEYSVDYTHCTLRCQNCKKAFQAVAIASPPPIIDGKQNSFCCWGFMPFGLSLENFHRNIDDASSWSPFSAMFTCPRFGWDGGSNVNNHAVGGQSNVNNLGNSQNAGGSKSGGGQKHFSPIICIDDDVLVEASLSGEESNVDWNRNKERKKAKNGKRKCARTRTPSKNAKKQQADKEKTVEGNNDVNLQYGLATQGGVEIPMLADDRVLSYDEMEIMEVVSDQVAVALSHATVLDESQMMREKSRIEKLCAAAG</sequence>
<dbReference type="InterPro" id="IPR053052">
    <property type="entry name" value="Imprinting_Balance_Reg"/>
</dbReference>
<feature type="domain" description="J" evidence="2">
    <location>
        <begin position="78"/>
        <end position="144"/>
    </location>
</feature>
<organism evidence="3 4">
    <name type="scientific">Solanum bulbocastanum</name>
    <name type="common">Wild potato</name>
    <dbReference type="NCBI Taxonomy" id="147425"/>
    <lineage>
        <taxon>Eukaryota</taxon>
        <taxon>Viridiplantae</taxon>
        <taxon>Streptophyta</taxon>
        <taxon>Embryophyta</taxon>
        <taxon>Tracheophyta</taxon>
        <taxon>Spermatophyta</taxon>
        <taxon>Magnoliopsida</taxon>
        <taxon>eudicotyledons</taxon>
        <taxon>Gunneridae</taxon>
        <taxon>Pentapetalae</taxon>
        <taxon>asterids</taxon>
        <taxon>lamiids</taxon>
        <taxon>Solanales</taxon>
        <taxon>Solanaceae</taxon>
        <taxon>Solanoideae</taxon>
        <taxon>Solaneae</taxon>
        <taxon>Solanum</taxon>
    </lineage>
</organism>
<comment type="caution">
    <text evidence="3">The sequence shown here is derived from an EMBL/GenBank/DDBJ whole genome shotgun (WGS) entry which is preliminary data.</text>
</comment>
<feature type="region of interest" description="Disordered" evidence="1">
    <location>
        <begin position="307"/>
        <end position="331"/>
    </location>
</feature>
<evidence type="ECO:0000313" key="3">
    <source>
        <dbReference type="EMBL" id="KAK6775417.1"/>
    </source>
</evidence>
<evidence type="ECO:0000259" key="2">
    <source>
        <dbReference type="PROSITE" id="PS50076"/>
    </source>
</evidence>
<dbReference type="SUPFAM" id="SSF46565">
    <property type="entry name" value="Chaperone J-domain"/>
    <property type="match status" value="1"/>
</dbReference>
<dbReference type="AlphaFoldDB" id="A0AAN8SWC5"/>
<dbReference type="PROSITE" id="PS50076">
    <property type="entry name" value="DNAJ_2"/>
    <property type="match status" value="1"/>
</dbReference>
<protein>
    <recommendedName>
        <fullName evidence="2">J domain-containing protein</fullName>
    </recommendedName>
</protein>
<evidence type="ECO:0000256" key="1">
    <source>
        <dbReference type="SAM" id="MobiDB-lite"/>
    </source>
</evidence>
<dbReference type="Gene3D" id="1.10.287.110">
    <property type="entry name" value="DnaJ domain"/>
    <property type="match status" value="1"/>
</dbReference>
<dbReference type="InterPro" id="IPR056988">
    <property type="entry name" value="Zn_ribbon_pln"/>
</dbReference>
<dbReference type="InterPro" id="IPR036869">
    <property type="entry name" value="J_dom_sf"/>
</dbReference>
<name>A0AAN8SWC5_SOLBU</name>
<feature type="compositionally biased region" description="Polar residues" evidence="1">
    <location>
        <begin position="307"/>
        <end position="319"/>
    </location>
</feature>
<dbReference type="SMART" id="SM00271">
    <property type="entry name" value="DnaJ"/>
    <property type="match status" value="1"/>
</dbReference>
<dbReference type="Proteomes" id="UP001371456">
    <property type="component" value="Unassembled WGS sequence"/>
</dbReference>
<proteinExistence type="predicted"/>
<dbReference type="PANTHER" id="PTHR45496">
    <property type="entry name" value="CHAPERONE DNAJ-DOMAIN SUPERFAMILY PROTEIN"/>
    <property type="match status" value="1"/>
</dbReference>
<reference evidence="3 4" key="1">
    <citation type="submission" date="2024-02" db="EMBL/GenBank/DDBJ databases">
        <title>de novo genome assembly of Solanum bulbocastanum strain 11H21.</title>
        <authorList>
            <person name="Hosaka A.J."/>
        </authorList>
    </citation>
    <scope>NUCLEOTIDE SEQUENCE [LARGE SCALE GENOMIC DNA]</scope>
    <source>
        <tissue evidence="3">Young leaves</tissue>
    </source>
</reference>
<gene>
    <name evidence="3" type="ORF">RDI58_026418</name>
</gene>
<accession>A0AAN8SWC5</accession>
<dbReference type="InterPro" id="IPR001623">
    <property type="entry name" value="DnaJ_domain"/>
</dbReference>
<dbReference type="Pfam" id="PF00226">
    <property type="entry name" value="DnaJ"/>
    <property type="match status" value="1"/>
</dbReference>
<feature type="compositionally biased region" description="Basic residues" evidence="1">
    <location>
        <begin position="494"/>
        <end position="508"/>
    </location>
</feature>
<dbReference type="PANTHER" id="PTHR45496:SF30">
    <property type="entry name" value="J DOMAIN-CONTAINING PROTEIN"/>
    <property type="match status" value="1"/>
</dbReference>
<dbReference type="EMBL" id="JBANQN010000011">
    <property type="protein sequence ID" value="KAK6775417.1"/>
    <property type="molecule type" value="Genomic_DNA"/>
</dbReference>
<dbReference type="Pfam" id="PF23551">
    <property type="entry name" value="Zn_ribbon_20"/>
    <property type="match status" value="1"/>
</dbReference>